<evidence type="ECO:0000256" key="4">
    <source>
        <dbReference type="SAM" id="MobiDB-lite"/>
    </source>
</evidence>
<dbReference type="PANTHER" id="PTHR13887:SF56">
    <property type="entry name" value="THIOREDOXIN-LIKE REDUCTASE RV2466C"/>
    <property type="match status" value="1"/>
</dbReference>
<feature type="domain" description="Thioredoxin" evidence="6">
    <location>
        <begin position="33"/>
        <end position="223"/>
    </location>
</feature>
<dbReference type="GeneID" id="99635532"/>
<proteinExistence type="inferred from homology"/>
<organism evidence="7 8">
    <name type="scientific">Roseomonas mucosa</name>
    <dbReference type="NCBI Taxonomy" id="207340"/>
    <lineage>
        <taxon>Bacteria</taxon>
        <taxon>Pseudomonadati</taxon>
        <taxon>Pseudomonadota</taxon>
        <taxon>Alphaproteobacteria</taxon>
        <taxon>Acetobacterales</taxon>
        <taxon>Roseomonadaceae</taxon>
        <taxon>Roseomonas</taxon>
    </lineage>
</organism>
<evidence type="ECO:0000313" key="7">
    <source>
        <dbReference type="EMBL" id="SUE38109.1"/>
    </source>
</evidence>
<dbReference type="OrthoDB" id="8478320at2"/>
<comment type="similarity">
    <text evidence="2">Belongs to the thioredoxin family. DsbA subfamily.</text>
</comment>
<name>A0A379MXQ3_9PROT</name>
<dbReference type="PROSITE" id="PS00194">
    <property type="entry name" value="THIOREDOXIN_1"/>
    <property type="match status" value="1"/>
</dbReference>
<gene>
    <name evidence="7" type="primary">bdbD</name>
    <name evidence="7" type="ORF">NCTC13291_00509</name>
</gene>
<dbReference type="RefSeq" id="WP_019461928.1">
    <property type="nucleotide sequence ID" value="NZ_AP031462.1"/>
</dbReference>
<feature type="compositionally biased region" description="Low complexity" evidence="4">
    <location>
        <begin position="33"/>
        <end position="50"/>
    </location>
</feature>
<sequence>MTISRRGMLAATAIGIPLGTPVLLALRPAHAQTPAPAGAPANTAPATPDPRMAERGAGKADAPVTVIEYFSLTCPHCARFHNEVWPKVKADLVEPGKARMVWRDFPLDQLALAAACAARALPVDRYEGFVSALFANQDRWAFARGIDNLGEVAKIAALAGMSRADFDAAVNDRNLQRAIMEMRQQGEKEFNVNSTPTFVFNGKSVPGEIPFERFAELVKQATPG</sequence>
<dbReference type="InterPro" id="IPR036249">
    <property type="entry name" value="Thioredoxin-like_sf"/>
</dbReference>
<evidence type="ECO:0000256" key="2">
    <source>
        <dbReference type="ARBA" id="ARBA00005791"/>
    </source>
</evidence>
<dbReference type="SUPFAM" id="SSF52833">
    <property type="entry name" value="Thioredoxin-like"/>
    <property type="match status" value="1"/>
</dbReference>
<accession>A0A379MXQ3</accession>
<keyword evidence="5" id="KW-0732">Signal</keyword>
<dbReference type="InterPro" id="IPR017937">
    <property type="entry name" value="Thioredoxin_CS"/>
</dbReference>
<dbReference type="InterPro" id="IPR012336">
    <property type="entry name" value="Thioredoxin-like_fold"/>
</dbReference>
<dbReference type="EMBL" id="UGVN01000001">
    <property type="protein sequence ID" value="SUE38109.1"/>
    <property type="molecule type" value="Genomic_DNA"/>
</dbReference>
<dbReference type="GO" id="GO:0015036">
    <property type="term" value="F:disulfide oxidoreductase activity"/>
    <property type="evidence" value="ECO:0007669"/>
    <property type="project" value="UniProtKB-ARBA"/>
</dbReference>
<feature type="chain" id="PRO_5016598348" evidence="5">
    <location>
        <begin position="32"/>
        <end position="224"/>
    </location>
</feature>
<dbReference type="Proteomes" id="UP000254919">
    <property type="component" value="Unassembled WGS sequence"/>
</dbReference>
<evidence type="ECO:0000313" key="8">
    <source>
        <dbReference type="Proteomes" id="UP000254919"/>
    </source>
</evidence>
<reference evidence="7 8" key="1">
    <citation type="submission" date="2018-06" db="EMBL/GenBank/DDBJ databases">
        <authorList>
            <consortium name="Pathogen Informatics"/>
            <person name="Doyle S."/>
        </authorList>
    </citation>
    <scope>NUCLEOTIDE SEQUENCE [LARGE SCALE GENOMIC DNA]</scope>
    <source>
        <strain evidence="7 8">NCTC13291</strain>
    </source>
</reference>
<dbReference type="Pfam" id="PF13462">
    <property type="entry name" value="Thioredoxin_4"/>
    <property type="match status" value="1"/>
</dbReference>
<dbReference type="PANTHER" id="PTHR13887">
    <property type="entry name" value="GLUTATHIONE S-TRANSFERASE KAPPA"/>
    <property type="match status" value="1"/>
</dbReference>
<feature type="region of interest" description="Disordered" evidence="4">
    <location>
        <begin position="33"/>
        <end position="57"/>
    </location>
</feature>
<dbReference type="InterPro" id="IPR013766">
    <property type="entry name" value="Thioredoxin_domain"/>
</dbReference>
<evidence type="ECO:0000256" key="5">
    <source>
        <dbReference type="SAM" id="SignalP"/>
    </source>
</evidence>
<feature type="signal peptide" evidence="5">
    <location>
        <begin position="1"/>
        <end position="31"/>
    </location>
</feature>
<dbReference type="InterPro" id="IPR006311">
    <property type="entry name" value="TAT_signal"/>
</dbReference>
<dbReference type="PROSITE" id="PS51352">
    <property type="entry name" value="THIOREDOXIN_2"/>
    <property type="match status" value="1"/>
</dbReference>
<dbReference type="AlphaFoldDB" id="A0A379MXQ3"/>
<dbReference type="PROSITE" id="PS51318">
    <property type="entry name" value="TAT"/>
    <property type="match status" value="1"/>
</dbReference>
<protein>
    <submittedName>
        <fullName evidence="7">Thiol-disulfide oxidoreductase D</fullName>
    </submittedName>
</protein>
<evidence type="ECO:0000259" key="6">
    <source>
        <dbReference type="PROSITE" id="PS51352"/>
    </source>
</evidence>
<evidence type="ECO:0000256" key="3">
    <source>
        <dbReference type="ARBA" id="ARBA00023284"/>
    </source>
</evidence>
<dbReference type="Gene3D" id="3.40.30.10">
    <property type="entry name" value="Glutaredoxin"/>
    <property type="match status" value="1"/>
</dbReference>
<keyword evidence="3" id="KW-0676">Redox-active center</keyword>
<evidence type="ECO:0000256" key="1">
    <source>
        <dbReference type="ARBA" id="ARBA00003565"/>
    </source>
</evidence>
<comment type="function">
    <text evidence="1">May be required for disulfide bond formation in some proteins.</text>
</comment>